<dbReference type="RefSeq" id="WP_015692450.1">
    <property type="nucleotide sequence ID" value="NC_016940.1"/>
</dbReference>
<dbReference type="AlphaFoldDB" id="H6L2S4"/>
<feature type="transmembrane region" description="Helical" evidence="1">
    <location>
        <begin position="77"/>
        <end position="103"/>
    </location>
</feature>
<evidence type="ECO:0000313" key="2">
    <source>
        <dbReference type="EMBL" id="AFC24831.1"/>
    </source>
</evidence>
<evidence type="ECO:0008006" key="4">
    <source>
        <dbReference type="Google" id="ProtNLM"/>
    </source>
</evidence>
<name>H6L2S4_SAPGL</name>
<keyword evidence="3" id="KW-1185">Reference proteome</keyword>
<protein>
    <recommendedName>
        <fullName evidence="4">Transmembrane protein</fullName>
    </recommendedName>
</protein>
<accession>H6L2S4</accession>
<keyword evidence="1" id="KW-1133">Transmembrane helix</keyword>
<proteinExistence type="predicted"/>
<evidence type="ECO:0000313" key="3">
    <source>
        <dbReference type="Proteomes" id="UP000007519"/>
    </source>
</evidence>
<dbReference type="Proteomes" id="UP000007519">
    <property type="component" value="Chromosome"/>
</dbReference>
<dbReference type="EMBL" id="CP002831">
    <property type="protein sequence ID" value="AFC24831.1"/>
    <property type="molecule type" value="Genomic_DNA"/>
</dbReference>
<dbReference type="HOGENOM" id="CLU_1776117_0_0_10"/>
<reference evidence="2 3" key="1">
    <citation type="journal article" date="2012" name="Stand. Genomic Sci.">
        <title>Complete genome sequencing and analysis of Saprospira grandis str. Lewin, a predatory marine bacterium.</title>
        <authorList>
            <person name="Saw J.H."/>
            <person name="Yuryev A."/>
            <person name="Kanbe M."/>
            <person name="Hou S."/>
            <person name="Young A.G."/>
            <person name="Aizawa S."/>
            <person name="Alam M."/>
        </authorList>
    </citation>
    <scope>NUCLEOTIDE SEQUENCE [LARGE SCALE GENOMIC DNA]</scope>
    <source>
        <strain evidence="2 3">Lewin</strain>
    </source>
</reference>
<sequence>MLRITKYRLLLDFSIQLILFILWAVQAALHFNYFGLLYYSSIFILLLTAWQLLHAFYVVRKHQDWHRKQYLQNMRQLLAYSLITIGIGLFMMLASFGFLAPFFIFSLHVLHWVICLVALYFAGRYFWTSIRQLQDYINRPKSFWDL</sequence>
<feature type="transmembrane region" description="Helical" evidence="1">
    <location>
        <begin position="109"/>
        <end position="127"/>
    </location>
</feature>
<feature type="transmembrane region" description="Helical" evidence="1">
    <location>
        <begin position="37"/>
        <end position="57"/>
    </location>
</feature>
<dbReference type="OrthoDB" id="9826450at2"/>
<keyword evidence="1" id="KW-0812">Transmembrane</keyword>
<gene>
    <name evidence="2" type="ordered locus">SGRA_2100</name>
</gene>
<dbReference type="KEGG" id="sgn:SGRA_2100"/>
<dbReference type="STRING" id="984262.SGRA_2100"/>
<evidence type="ECO:0000256" key="1">
    <source>
        <dbReference type="SAM" id="Phobius"/>
    </source>
</evidence>
<keyword evidence="1" id="KW-0472">Membrane</keyword>
<organism evidence="2 3">
    <name type="scientific">Saprospira grandis (strain Lewin)</name>
    <dbReference type="NCBI Taxonomy" id="984262"/>
    <lineage>
        <taxon>Bacteria</taxon>
        <taxon>Pseudomonadati</taxon>
        <taxon>Bacteroidota</taxon>
        <taxon>Saprospiria</taxon>
        <taxon>Saprospirales</taxon>
        <taxon>Saprospiraceae</taxon>
        <taxon>Saprospira</taxon>
    </lineage>
</organism>